<dbReference type="InterPro" id="IPR038069">
    <property type="entry name" value="Pelota/DOM34_N"/>
</dbReference>
<comment type="caution">
    <text evidence="7">The sequence shown here is derived from an EMBL/GenBank/DDBJ whole genome shotgun (WGS) entry which is preliminary data.</text>
</comment>
<keyword evidence="8" id="KW-1185">Reference proteome</keyword>
<name>A0A834WF70_9FABA</name>
<dbReference type="Gene3D" id="2.30.30.870">
    <property type="entry name" value="Pelota, domain A"/>
    <property type="match status" value="1"/>
</dbReference>
<evidence type="ECO:0000256" key="1">
    <source>
        <dbReference type="ARBA" id="ARBA00001968"/>
    </source>
</evidence>
<dbReference type="GO" id="GO:0071025">
    <property type="term" value="P:RNA surveillance"/>
    <property type="evidence" value="ECO:0007669"/>
    <property type="project" value="InterPro"/>
</dbReference>
<proteinExistence type="inferred from homology"/>
<dbReference type="InterPro" id="IPR005140">
    <property type="entry name" value="eRF1_Pelota-like_N"/>
</dbReference>
<dbReference type="GO" id="GO:0032790">
    <property type="term" value="P:ribosome disassembly"/>
    <property type="evidence" value="ECO:0007669"/>
    <property type="project" value="TreeGrafter"/>
</dbReference>
<dbReference type="SUPFAM" id="SSF159065">
    <property type="entry name" value="Dom34/Pelota N-terminal domain-like"/>
    <property type="match status" value="1"/>
</dbReference>
<dbReference type="InterPro" id="IPR005142">
    <property type="entry name" value="eRF1_3"/>
</dbReference>
<evidence type="ECO:0000313" key="7">
    <source>
        <dbReference type="EMBL" id="KAF7818703.1"/>
    </source>
</evidence>
<dbReference type="InterPro" id="IPR058547">
    <property type="entry name" value="Pelota_N"/>
</dbReference>
<organism evidence="7 8">
    <name type="scientific">Senna tora</name>
    <dbReference type="NCBI Taxonomy" id="362788"/>
    <lineage>
        <taxon>Eukaryota</taxon>
        <taxon>Viridiplantae</taxon>
        <taxon>Streptophyta</taxon>
        <taxon>Embryophyta</taxon>
        <taxon>Tracheophyta</taxon>
        <taxon>Spermatophyta</taxon>
        <taxon>Magnoliopsida</taxon>
        <taxon>eudicotyledons</taxon>
        <taxon>Gunneridae</taxon>
        <taxon>Pentapetalae</taxon>
        <taxon>rosids</taxon>
        <taxon>fabids</taxon>
        <taxon>Fabales</taxon>
        <taxon>Fabaceae</taxon>
        <taxon>Caesalpinioideae</taxon>
        <taxon>Cassia clade</taxon>
        <taxon>Senna</taxon>
    </lineage>
</organism>
<protein>
    <submittedName>
        <fullName evidence="7">Protein PELOTA 1-like</fullName>
    </submittedName>
</protein>
<dbReference type="SUPFAM" id="SSF53137">
    <property type="entry name" value="Translational machinery components"/>
    <property type="match status" value="1"/>
</dbReference>
<evidence type="ECO:0000256" key="4">
    <source>
        <dbReference type="ARBA" id="ARBA00022490"/>
    </source>
</evidence>
<dbReference type="AlphaFoldDB" id="A0A834WF70"/>
<comment type="subcellular location">
    <subcellularLocation>
        <location evidence="2">Cytoplasm</location>
    </subcellularLocation>
</comment>
<accession>A0A834WF70</accession>
<dbReference type="PANTHER" id="PTHR10853">
    <property type="entry name" value="PELOTA"/>
    <property type="match status" value="1"/>
</dbReference>
<dbReference type="InterPro" id="IPR029064">
    <property type="entry name" value="Ribosomal_eL30-like_sf"/>
</dbReference>
<dbReference type="SUPFAM" id="SSF55315">
    <property type="entry name" value="L30e-like"/>
    <property type="match status" value="1"/>
</dbReference>
<dbReference type="OrthoDB" id="10249111at2759"/>
<dbReference type="Proteomes" id="UP000634136">
    <property type="component" value="Unassembled WGS sequence"/>
</dbReference>
<evidence type="ECO:0000256" key="2">
    <source>
        <dbReference type="ARBA" id="ARBA00004496"/>
    </source>
</evidence>
<comment type="cofactor">
    <cofactor evidence="1">
        <name>a divalent metal cation</name>
        <dbReference type="ChEBI" id="CHEBI:60240"/>
    </cofactor>
</comment>
<dbReference type="Pfam" id="PF03465">
    <property type="entry name" value="eRF1_3"/>
    <property type="match status" value="1"/>
</dbReference>
<dbReference type="FunFam" id="3.30.1330.30:FF:000008">
    <property type="entry name" value="Protein pelota homolog"/>
    <property type="match status" value="1"/>
</dbReference>
<dbReference type="SMART" id="SM01194">
    <property type="entry name" value="eRF1_1"/>
    <property type="match status" value="1"/>
</dbReference>
<evidence type="ECO:0000259" key="6">
    <source>
        <dbReference type="SMART" id="SM01194"/>
    </source>
</evidence>
<evidence type="ECO:0000256" key="5">
    <source>
        <dbReference type="ARBA" id="ARBA00022723"/>
    </source>
</evidence>
<dbReference type="GO" id="GO:0005737">
    <property type="term" value="C:cytoplasm"/>
    <property type="evidence" value="ECO:0007669"/>
    <property type="project" value="UniProtKB-SubCell"/>
</dbReference>
<sequence length="319" mass="35427">MKIVNKDFVINQAGTVTVIPEQPDDLWIVYNLVAVGDVITADTTRKIHLDFLNESAPPTRVNLSISVKVMSRDFQKDDSTVRIQGADLAVILLKEERAEIYLVGKGLTTLCSKVEASGTSKRSRGGRNLIFPDLFSLFVKRLDFATIKSVVIASNGSMKDEFRSFLLSEAKRLKMKNVEDNKSRLVVAECKGGLKEVLNDSGVMNMIKNSRVVLEIRAFRELWEGIESNSGRACYGAKNVEAALEMMAIETLLITDELYRSADVKTRQKYTNMVKSVKKGGGKALVYSSMHVSAEQLAQLTGVAAILRFPLPYLDDMHL</sequence>
<gene>
    <name evidence="7" type="ORF">G2W53_024158</name>
</gene>
<dbReference type="Gene3D" id="3.30.1330.30">
    <property type="match status" value="1"/>
</dbReference>
<reference evidence="7" key="1">
    <citation type="submission" date="2020-09" db="EMBL/GenBank/DDBJ databases">
        <title>Genome-Enabled Discovery of Anthraquinone Biosynthesis in Senna tora.</title>
        <authorList>
            <person name="Kang S.-H."/>
            <person name="Pandey R.P."/>
            <person name="Lee C.-M."/>
            <person name="Sim J.-S."/>
            <person name="Jeong J.-T."/>
            <person name="Choi B.-S."/>
            <person name="Jung M."/>
            <person name="Ginzburg D."/>
            <person name="Zhao K."/>
            <person name="Won S.Y."/>
            <person name="Oh T.-J."/>
            <person name="Yu Y."/>
            <person name="Kim N.-H."/>
            <person name="Lee O.R."/>
            <person name="Lee T.-H."/>
            <person name="Bashyal P."/>
            <person name="Kim T.-S."/>
            <person name="Lee W.-H."/>
            <person name="Kawkins C."/>
            <person name="Kim C.-K."/>
            <person name="Kim J.S."/>
            <person name="Ahn B.O."/>
            <person name="Rhee S.Y."/>
            <person name="Sohng J.K."/>
        </authorList>
    </citation>
    <scope>NUCLEOTIDE SEQUENCE</scope>
    <source>
        <tissue evidence="7">Leaf</tissue>
    </source>
</reference>
<dbReference type="EMBL" id="JAAIUW010000008">
    <property type="protein sequence ID" value="KAF7818703.1"/>
    <property type="molecule type" value="Genomic_DNA"/>
</dbReference>
<dbReference type="GO" id="GO:0070481">
    <property type="term" value="P:nuclear-transcribed mRNA catabolic process, non-stop decay"/>
    <property type="evidence" value="ECO:0007669"/>
    <property type="project" value="InterPro"/>
</dbReference>
<comment type="similarity">
    <text evidence="3">Belongs to the eukaryotic release factor 1 family. Pelota subfamily.</text>
</comment>
<dbReference type="Gene3D" id="3.30.420.60">
    <property type="entry name" value="eRF1 domain 2"/>
    <property type="match status" value="1"/>
</dbReference>
<keyword evidence="5" id="KW-0479">Metal-binding</keyword>
<evidence type="ECO:0000313" key="8">
    <source>
        <dbReference type="Proteomes" id="UP000634136"/>
    </source>
</evidence>
<dbReference type="GO" id="GO:0046872">
    <property type="term" value="F:metal ion binding"/>
    <property type="evidence" value="ECO:0007669"/>
    <property type="project" value="UniProtKB-KW"/>
</dbReference>
<dbReference type="GO" id="GO:0070966">
    <property type="term" value="P:nuclear-transcribed mRNA catabolic process, no-go decay"/>
    <property type="evidence" value="ECO:0007669"/>
    <property type="project" value="InterPro"/>
</dbReference>
<dbReference type="InterPro" id="IPR004405">
    <property type="entry name" value="TF_pelota"/>
</dbReference>
<dbReference type="Pfam" id="PF26356">
    <property type="entry name" value="Pelota_N"/>
    <property type="match status" value="1"/>
</dbReference>
<keyword evidence="4" id="KW-0963">Cytoplasm</keyword>
<dbReference type="PANTHER" id="PTHR10853:SF3">
    <property type="entry name" value="EUKARYOTIC RELEASE FACTOR 1 (ERF1) FAMILY PROTEIN"/>
    <property type="match status" value="1"/>
</dbReference>
<dbReference type="InterPro" id="IPR042226">
    <property type="entry name" value="eFR1_2_sf"/>
</dbReference>
<evidence type="ECO:0000256" key="3">
    <source>
        <dbReference type="ARBA" id="ARBA00009504"/>
    </source>
</evidence>
<dbReference type="GO" id="GO:0070651">
    <property type="term" value="P:nonfunctional rRNA decay"/>
    <property type="evidence" value="ECO:0007669"/>
    <property type="project" value="TreeGrafter"/>
</dbReference>
<feature type="domain" description="eRF1/Pelota-like N-terminal" evidence="6">
    <location>
        <begin position="1"/>
        <end position="118"/>
    </location>
</feature>